<dbReference type="AlphaFoldDB" id="A0A833JEK9"/>
<name>A0A833JEK9_9BACT</name>
<accession>A0A833JEK9</accession>
<feature type="region of interest" description="Disordered" evidence="1">
    <location>
        <begin position="125"/>
        <end position="155"/>
    </location>
</feature>
<organism evidence="3 4">
    <name type="scientific">Fluviispira multicolorata</name>
    <dbReference type="NCBI Taxonomy" id="2654512"/>
    <lineage>
        <taxon>Bacteria</taxon>
        <taxon>Pseudomonadati</taxon>
        <taxon>Bdellovibrionota</taxon>
        <taxon>Oligoflexia</taxon>
        <taxon>Silvanigrellales</taxon>
        <taxon>Silvanigrellaceae</taxon>
        <taxon>Fluviispira</taxon>
    </lineage>
</organism>
<comment type="caution">
    <text evidence="3">The sequence shown here is derived from an EMBL/GenBank/DDBJ whole genome shotgun (WGS) entry which is preliminary data.</text>
</comment>
<dbReference type="InterPro" id="IPR021253">
    <property type="entry name" value="ZrgA-like"/>
</dbReference>
<proteinExistence type="predicted"/>
<sequence>MKECTRVKCLGNFFCNFSPWRSQMFLNIHKIFLPILLGMTSIFAYAFGAHEHGTAKIDIALQDKEGTIYIKVPSESIYNFEHEAKTDVEKKNVKIASEKIKKNILQIVRFDPSLECSITGEKINPFAVDPNDDEHDEDDAIEEKSDHKKHGKHGKHGNFQAEFKFKCNKDATGSKISFGFTNYFPKVQKAIIQLNSDKKQTSVTVSKDKGYIQL</sequence>
<dbReference type="Pfam" id="PF10986">
    <property type="entry name" value="ZrgA"/>
    <property type="match status" value="1"/>
</dbReference>
<reference evidence="3 4" key="1">
    <citation type="submission" date="2019-10" db="EMBL/GenBank/DDBJ databases">
        <title>New genus of Silvanigrellaceae.</title>
        <authorList>
            <person name="Pitt A."/>
            <person name="Hahn M.W."/>
        </authorList>
    </citation>
    <scope>NUCLEOTIDE SEQUENCE [LARGE SCALE GENOMIC DNA]</scope>
    <source>
        <strain evidence="3 4">33A1-SZDP</strain>
    </source>
</reference>
<feature type="transmembrane region" description="Helical" evidence="2">
    <location>
        <begin position="31"/>
        <end position="48"/>
    </location>
</feature>
<keyword evidence="2" id="KW-0812">Transmembrane</keyword>
<evidence type="ECO:0000256" key="2">
    <source>
        <dbReference type="SAM" id="Phobius"/>
    </source>
</evidence>
<keyword evidence="4" id="KW-1185">Reference proteome</keyword>
<gene>
    <name evidence="3" type="ORF">GCL57_00740</name>
</gene>
<dbReference type="EMBL" id="WFLN01000004">
    <property type="protein sequence ID" value="KAB8033254.1"/>
    <property type="molecule type" value="Genomic_DNA"/>
</dbReference>
<keyword evidence="2" id="KW-1133">Transmembrane helix</keyword>
<evidence type="ECO:0000313" key="4">
    <source>
        <dbReference type="Proteomes" id="UP000442694"/>
    </source>
</evidence>
<keyword evidence="2" id="KW-0472">Membrane</keyword>
<protein>
    <submittedName>
        <fullName evidence="3">DUF2796 domain-containing protein</fullName>
    </submittedName>
</protein>
<feature type="compositionally biased region" description="Acidic residues" evidence="1">
    <location>
        <begin position="130"/>
        <end position="141"/>
    </location>
</feature>
<evidence type="ECO:0000313" key="3">
    <source>
        <dbReference type="EMBL" id="KAB8033254.1"/>
    </source>
</evidence>
<evidence type="ECO:0000256" key="1">
    <source>
        <dbReference type="SAM" id="MobiDB-lite"/>
    </source>
</evidence>
<dbReference type="Proteomes" id="UP000442694">
    <property type="component" value="Unassembled WGS sequence"/>
</dbReference>